<evidence type="ECO:0000313" key="1">
    <source>
        <dbReference type="EMBL" id="CAA7035833.1"/>
    </source>
</evidence>
<reference evidence="1" key="1">
    <citation type="submission" date="2020-01" db="EMBL/GenBank/DDBJ databases">
        <authorList>
            <person name="Mishra B."/>
        </authorList>
    </citation>
    <scope>NUCLEOTIDE SEQUENCE [LARGE SCALE GENOMIC DNA]</scope>
</reference>
<gene>
    <name evidence="1" type="ORF">MERR_LOCUS23068</name>
</gene>
<evidence type="ECO:0000313" key="2">
    <source>
        <dbReference type="Proteomes" id="UP000467841"/>
    </source>
</evidence>
<protein>
    <recommendedName>
        <fullName evidence="3">F-box associated domain-containing protein</fullName>
    </recommendedName>
</protein>
<dbReference type="OrthoDB" id="1111711at2759"/>
<keyword evidence="2" id="KW-1185">Reference proteome</keyword>
<proteinExistence type="predicted"/>
<comment type="caution">
    <text evidence="1">The sequence shown here is derived from an EMBL/GenBank/DDBJ whole genome shotgun (WGS) entry which is preliminary data.</text>
</comment>
<evidence type="ECO:0008006" key="3">
    <source>
        <dbReference type="Google" id="ProtNLM"/>
    </source>
</evidence>
<dbReference type="AlphaFoldDB" id="A0A6D2JFY7"/>
<dbReference type="EMBL" id="CACVBM020001162">
    <property type="protein sequence ID" value="CAA7035833.1"/>
    <property type="molecule type" value="Genomic_DNA"/>
</dbReference>
<organism evidence="1 2">
    <name type="scientific">Microthlaspi erraticum</name>
    <dbReference type="NCBI Taxonomy" id="1685480"/>
    <lineage>
        <taxon>Eukaryota</taxon>
        <taxon>Viridiplantae</taxon>
        <taxon>Streptophyta</taxon>
        <taxon>Embryophyta</taxon>
        <taxon>Tracheophyta</taxon>
        <taxon>Spermatophyta</taxon>
        <taxon>Magnoliopsida</taxon>
        <taxon>eudicotyledons</taxon>
        <taxon>Gunneridae</taxon>
        <taxon>Pentapetalae</taxon>
        <taxon>rosids</taxon>
        <taxon>malvids</taxon>
        <taxon>Brassicales</taxon>
        <taxon>Brassicaceae</taxon>
        <taxon>Coluteocarpeae</taxon>
        <taxon>Microthlaspi</taxon>
    </lineage>
</organism>
<dbReference type="Proteomes" id="UP000467841">
    <property type="component" value="Unassembled WGS sequence"/>
</dbReference>
<accession>A0A6D2JFY7</accession>
<name>A0A6D2JFY7_9BRAS</name>
<sequence length="201" mass="22997">MMEGKKVLAMNGSGDGLLYIPSEGILKKGHSEVCNKRWGWHVIGNVIYSCETGGRIMWCEASELEWRQQPEVMEWREVMGLEDLRDTLCASKVVSYGWGVLEHYESFKRERTMEGLTTTPLDDLYVGHKLSSSGPNMLLFWDVLGPHKLEIFCAEISLQRRKETGQILGNVEWSEVVMTLDPPHTQHQQHCKILYSLSLDL</sequence>